<keyword evidence="2" id="KW-1185">Reference proteome</keyword>
<proteinExistence type="predicted"/>
<dbReference type="RefSeq" id="WP_155052993.1">
    <property type="nucleotide sequence ID" value="NZ_BAAAIB010000001.1"/>
</dbReference>
<organism evidence="1 2">
    <name type="scientific">Agromyces bracchium</name>
    <dbReference type="NCBI Taxonomy" id="88376"/>
    <lineage>
        <taxon>Bacteria</taxon>
        <taxon>Bacillati</taxon>
        <taxon>Actinomycetota</taxon>
        <taxon>Actinomycetes</taxon>
        <taxon>Micrococcales</taxon>
        <taxon>Microbacteriaceae</taxon>
        <taxon>Agromyces</taxon>
    </lineage>
</organism>
<dbReference type="SUPFAM" id="SSF53474">
    <property type="entry name" value="alpha/beta-Hydrolases"/>
    <property type="match status" value="1"/>
</dbReference>
<dbReference type="Proteomes" id="UP000433071">
    <property type="component" value="Unassembled WGS sequence"/>
</dbReference>
<comment type="caution">
    <text evidence="1">The sequence shown here is derived from an EMBL/GenBank/DDBJ whole genome shotgun (WGS) entry which is preliminary data.</text>
</comment>
<dbReference type="InterPro" id="IPR029058">
    <property type="entry name" value="AB_hydrolase_fold"/>
</dbReference>
<accession>A0A6I3MAE8</accession>
<sequence length="502" mass="50268">MSGLEVRSGGSNSVETESLIAEAVRLAAVAHLVDGWATRAGTLLAEAERIATPDPVDRAWGAAIDLDTARAGFGSAGRAASDLSTALGLGATRYVIAEGVVTGLAEAGQRVGAGLLGLAASGMALPLASAAAITLGPIGVASILPLVFDRDRYGEAIGEALAEHGLPILSDPAFVGFVRAAADQADEFLAGLFRSQGLFAIGAELDAPENAGLLLAAAGVVGLVTGARGLRETAISDPVRTAAPEVVAPGGRAVDSGARGVGDAGPVHGIGDLADRIPPSEAGGPQVRIERYDSADGPRWIVYSAGTADFGATPVEEPYDMTANVHGVAGASVLHDLIGLPSEAAASERALRASMAEAGVEAGDPVIVVGHSAGGMVAANLAGDPDLDVVAAVSLGGPVAQVATGGVPVLSVAHAEDLVPATAGTGVAASGRVEVGRSLGAVAPAPGDSVPAHAIERYRETARLIDRDDDARLVEFRELVTDFTGGSAPADVSYWRSERTRE</sequence>
<reference evidence="1 2" key="1">
    <citation type="submission" date="2019-11" db="EMBL/GenBank/DDBJ databases">
        <title>Agromyces kandeliae sp. nov., isolated from mangrove soil.</title>
        <authorList>
            <person name="Wang R."/>
        </authorList>
    </citation>
    <scope>NUCLEOTIDE SEQUENCE [LARGE SCALE GENOMIC DNA]</scope>
    <source>
        <strain evidence="1 2">JCM 11433</strain>
    </source>
</reference>
<evidence type="ECO:0000313" key="1">
    <source>
        <dbReference type="EMBL" id="MTH69961.1"/>
    </source>
</evidence>
<gene>
    <name evidence="1" type="ORF">GJ743_16440</name>
</gene>
<dbReference type="OrthoDB" id="4790882at2"/>
<protein>
    <submittedName>
        <fullName evidence="1">Uncharacterized protein</fullName>
    </submittedName>
</protein>
<evidence type="ECO:0000313" key="2">
    <source>
        <dbReference type="Proteomes" id="UP000433071"/>
    </source>
</evidence>
<name>A0A6I3MAE8_9MICO</name>
<dbReference type="EMBL" id="WMLB01000039">
    <property type="protein sequence ID" value="MTH69961.1"/>
    <property type="molecule type" value="Genomic_DNA"/>
</dbReference>
<dbReference type="AlphaFoldDB" id="A0A6I3MAE8"/>
<dbReference type="Gene3D" id="3.40.50.1820">
    <property type="entry name" value="alpha/beta hydrolase"/>
    <property type="match status" value="1"/>
</dbReference>